<dbReference type="NCBIfam" id="NF033679">
    <property type="entry name" value="DNRLRE_dom"/>
    <property type="match status" value="1"/>
</dbReference>
<evidence type="ECO:0000256" key="3">
    <source>
        <dbReference type="ARBA" id="ARBA00022729"/>
    </source>
</evidence>
<keyword evidence="3" id="KW-0732">Signal</keyword>
<dbReference type="GO" id="GO:0042597">
    <property type="term" value="C:periplasmic space"/>
    <property type="evidence" value="ECO:0007669"/>
    <property type="project" value="InterPro"/>
</dbReference>
<dbReference type="GO" id="GO:0016829">
    <property type="term" value="F:lyase activity"/>
    <property type="evidence" value="ECO:0007669"/>
    <property type="project" value="UniProtKB-KW"/>
</dbReference>
<accession>H6NA51</accession>
<dbReference type="InterPro" id="IPR008397">
    <property type="entry name" value="Alginate_lyase_dom"/>
</dbReference>
<dbReference type="InterPro" id="IPR008929">
    <property type="entry name" value="Chondroitin_lyas"/>
</dbReference>
<evidence type="ECO:0000259" key="6">
    <source>
        <dbReference type="PROSITE" id="PS51175"/>
    </source>
</evidence>
<evidence type="ECO:0000313" key="8">
    <source>
        <dbReference type="Proteomes" id="UP000007523"/>
    </source>
</evidence>
<evidence type="ECO:0000256" key="5">
    <source>
        <dbReference type="SAM" id="Phobius"/>
    </source>
</evidence>
<keyword evidence="8" id="KW-1185">Reference proteome</keyword>
<dbReference type="GO" id="GO:0030246">
    <property type="term" value="F:carbohydrate binding"/>
    <property type="evidence" value="ECO:0007669"/>
    <property type="project" value="InterPro"/>
</dbReference>
<feature type="transmembrane region" description="Helical" evidence="5">
    <location>
        <begin position="50"/>
        <end position="67"/>
    </location>
</feature>
<dbReference type="InterPro" id="IPR006584">
    <property type="entry name" value="Cellulose-bd_IV"/>
</dbReference>
<dbReference type="CDD" id="cd04080">
    <property type="entry name" value="CBM6_cellulase-like"/>
    <property type="match status" value="1"/>
</dbReference>
<keyword evidence="5" id="KW-0812">Transmembrane</keyword>
<comment type="subcellular location">
    <subcellularLocation>
        <location evidence="1">Secreted</location>
    </subcellularLocation>
</comment>
<dbReference type="InterPro" id="IPR008979">
    <property type="entry name" value="Galactose-bd-like_sf"/>
</dbReference>
<dbReference type="SMART" id="SM00606">
    <property type="entry name" value="CBD_IV"/>
    <property type="match status" value="1"/>
</dbReference>
<dbReference type="SUPFAM" id="SSF48230">
    <property type="entry name" value="Chondroitin AC/alginate lyase"/>
    <property type="match status" value="1"/>
</dbReference>
<reference evidence="7 8" key="1">
    <citation type="journal article" date="2012" name="J. Bacteriol.">
        <title>Complete Genome Sequence of Paenibacillus mucilaginosus 3016, a Bacterium Functional as Microbial Fertilizer.</title>
        <authorList>
            <person name="Ma M."/>
            <person name="Wang Z."/>
            <person name="Li L."/>
            <person name="Jiang X."/>
            <person name="Guan D."/>
            <person name="Cao F."/>
            <person name="Chen H."/>
            <person name="Wang X."/>
            <person name="Shen D."/>
            <person name="Du B."/>
            <person name="Li J."/>
        </authorList>
    </citation>
    <scope>NUCLEOTIDE SEQUENCE [LARGE SCALE GENOMIC DNA]</scope>
    <source>
        <strain evidence="7 8">3016</strain>
    </source>
</reference>
<dbReference type="HOGENOM" id="CLU_336118_0_0_9"/>
<dbReference type="GO" id="GO:0005576">
    <property type="term" value="C:extracellular region"/>
    <property type="evidence" value="ECO:0007669"/>
    <property type="project" value="UniProtKB-SubCell"/>
</dbReference>
<dbReference type="Pfam" id="PF24517">
    <property type="entry name" value="CBM96"/>
    <property type="match status" value="1"/>
</dbReference>
<dbReference type="STRING" id="1116391.PM3016_1993"/>
<dbReference type="InterPro" id="IPR055372">
    <property type="entry name" value="CBM96"/>
</dbReference>
<evidence type="ECO:0000313" key="7">
    <source>
        <dbReference type="EMBL" id="AFC28895.1"/>
    </source>
</evidence>
<keyword evidence="4" id="KW-0456">Lyase</keyword>
<dbReference type="Pfam" id="PF03422">
    <property type="entry name" value="CBM_6"/>
    <property type="match status" value="1"/>
</dbReference>
<dbReference type="PROSITE" id="PS51175">
    <property type="entry name" value="CBM6"/>
    <property type="match status" value="1"/>
</dbReference>
<dbReference type="Pfam" id="PF05426">
    <property type="entry name" value="Alginate_lyase"/>
    <property type="match status" value="1"/>
</dbReference>
<keyword evidence="5" id="KW-0472">Membrane</keyword>
<proteinExistence type="predicted"/>
<dbReference type="SUPFAM" id="SSF49785">
    <property type="entry name" value="Galactose-binding domain-like"/>
    <property type="match status" value="1"/>
</dbReference>
<gene>
    <name evidence="7" type="ORF">PM3016_1993</name>
</gene>
<evidence type="ECO:0000256" key="1">
    <source>
        <dbReference type="ARBA" id="ARBA00004613"/>
    </source>
</evidence>
<organism evidence="7 8">
    <name type="scientific">Paenibacillus mucilaginosus 3016</name>
    <dbReference type="NCBI Taxonomy" id="1116391"/>
    <lineage>
        <taxon>Bacteria</taxon>
        <taxon>Bacillati</taxon>
        <taxon>Bacillota</taxon>
        <taxon>Bacilli</taxon>
        <taxon>Bacillales</taxon>
        <taxon>Paenibacillaceae</taxon>
        <taxon>Paenibacillus</taxon>
    </lineage>
</organism>
<dbReference type="InterPro" id="IPR005084">
    <property type="entry name" value="CBM6"/>
</dbReference>
<dbReference type="EMBL" id="CP003235">
    <property type="protein sequence ID" value="AFC28895.1"/>
    <property type="molecule type" value="Genomic_DNA"/>
</dbReference>
<evidence type="ECO:0000256" key="4">
    <source>
        <dbReference type="ARBA" id="ARBA00023239"/>
    </source>
</evidence>
<dbReference type="AlphaFoldDB" id="H6NA51"/>
<sequence length="848" mass="92320">MKKAAGRMGCNLRRVITQQSENAYFVLRVNDYFHIRRFSMTKKGTKTQKSVILGMCAVLLPTIFLPVNTQPAAGAAAVLNLNPAADSYVSSEAAAVNYGKAASMVTKQAAVNDRSAYLKFDLSGIMGTITSAKLKLYVKNRSASVSRSVYAVSTDNWTENGLTYSSRPPYGSQVGAAVITSPGWVEFDVTPYIKGEHAGDKTASLYIKDPVLSSDAGIEFYSKENGTNIPVLAVTTGTASTAPAPFVHPGGLFKQSDLDRMKYMVQAGVEPYLTSFNELKADAKSSYLYTVKGDPSWTSVNRGGLHGSEFESDVTAAYLNALMWAITGDARHADKAVQIFNTWSSLTEVTGGGTEALNAGLFAWKLVEAAEIIKSTYSGWAPADLQKFKDMLVYPGYSTTGVPSSVTQNNGTFYWRIYNGDPGRHGNQDLLAWRAMISMGVFLDNRTMYDRALRYFKGLPHRPDDLPYTPGPSTSGTQLGTNMYFDTFQANRQSTTADWGYNGVLQHYIWENGQNQESSRDQQHAFLGVGTAAGIAEVAWNQGDDVWNSLDNRLLKGFEFMAKYNTSYIASFPDQPGPWEPDNFIQRTDRTGRWFSKMMNPHFESDFVRVSRGDFPGKRPVYEQAVAHFQVRMGQGSLAPWTERSRDVAISKSGYEKTGFSLDHPGWGALTFRRPPGVAGDPVKGFAGGVPSFGVHVLPGTVEAENYDHFPASGEGRTYHDLSAGNSSGQYRSDSVDIQSVSTGGYALTDLDAGEWYTYTVFVPVTGKYKVRVSYASPSGGGAVKFAFNGTDAGGPTALPATGSWTAWSAHTAADQVQLSAGVQTMRVYVGGTSDKFVLDRIQIEAVN</sequence>
<keyword evidence="5" id="KW-1133">Transmembrane helix</keyword>
<dbReference type="Gene3D" id="2.60.120.260">
    <property type="entry name" value="Galactose-binding domain-like"/>
    <property type="match status" value="1"/>
</dbReference>
<dbReference type="Proteomes" id="UP000007523">
    <property type="component" value="Chromosome"/>
</dbReference>
<evidence type="ECO:0000256" key="2">
    <source>
        <dbReference type="ARBA" id="ARBA00022525"/>
    </source>
</evidence>
<feature type="domain" description="CBM6" evidence="6">
    <location>
        <begin position="700"/>
        <end position="845"/>
    </location>
</feature>
<keyword evidence="2" id="KW-0964">Secreted</keyword>
<dbReference type="KEGG" id="pmq:PM3016_1993"/>
<name>H6NA51_9BACL</name>
<protein>
    <recommendedName>
        <fullName evidence="6">CBM6 domain-containing protein</fullName>
    </recommendedName>
</protein>
<dbReference type="Gene3D" id="1.50.10.100">
    <property type="entry name" value="Chondroitin AC/alginate lyase"/>
    <property type="match status" value="1"/>
</dbReference>